<dbReference type="PANTHER" id="PTHR24067">
    <property type="entry name" value="UBIQUITIN-CONJUGATING ENZYME E2"/>
    <property type="match status" value="1"/>
</dbReference>
<dbReference type="PROSITE" id="PS50127">
    <property type="entry name" value="UBC_2"/>
    <property type="match status" value="1"/>
</dbReference>
<name>A0AAD5U4A9_9FUNG</name>
<dbReference type="InterPro" id="IPR000608">
    <property type="entry name" value="UBC"/>
</dbReference>
<accession>A0AAD5U4A9</accession>
<gene>
    <name evidence="3" type="primary">PEX4</name>
    <name evidence="3" type="ORF">HK099_000648</name>
</gene>
<dbReference type="Proteomes" id="UP001211065">
    <property type="component" value="Unassembled WGS sequence"/>
</dbReference>
<dbReference type="SMART" id="SM00212">
    <property type="entry name" value="UBCc"/>
    <property type="match status" value="1"/>
</dbReference>
<protein>
    <submittedName>
        <fullName evidence="3">E2 ubiquitin-protein ligase peroxin 4</fullName>
    </submittedName>
</protein>
<comment type="caution">
    <text evidence="3">The sequence shown here is derived from an EMBL/GenBank/DDBJ whole genome shotgun (WGS) entry which is preliminary data.</text>
</comment>
<sequence>MSFNTTKRLLKELKSNYKEQKNLLHLYPNSEDHLLLWTAIITADRPFDTGKFYLEIKIAEDYPNSPPKIKFLNKVCHPNINFNTGEICLDLLSNAWSPIFTLKSCVESIIQLLNNPNPDSPLNCDAANLLRCQDYRGYYSLVQMYIKLNLKVT</sequence>
<proteinExistence type="predicted"/>
<dbReference type="EMBL" id="JADGJW010000116">
    <property type="protein sequence ID" value="KAJ3223818.1"/>
    <property type="molecule type" value="Genomic_DNA"/>
</dbReference>
<dbReference type="InterPro" id="IPR050113">
    <property type="entry name" value="Ub_conjugating_enzyme"/>
</dbReference>
<dbReference type="SUPFAM" id="SSF54495">
    <property type="entry name" value="UBC-like"/>
    <property type="match status" value="1"/>
</dbReference>
<keyword evidence="1" id="KW-0833">Ubl conjugation pathway</keyword>
<evidence type="ECO:0000313" key="4">
    <source>
        <dbReference type="Proteomes" id="UP001211065"/>
    </source>
</evidence>
<feature type="domain" description="UBC core" evidence="2">
    <location>
        <begin position="4"/>
        <end position="151"/>
    </location>
</feature>
<dbReference type="InterPro" id="IPR016135">
    <property type="entry name" value="UBQ-conjugating_enzyme/RWD"/>
</dbReference>
<reference evidence="3" key="1">
    <citation type="submission" date="2020-05" db="EMBL/GenBank/DDBJ databases">
        <title>Phylogenomic resolution of chytrid fungi.</title>
        <authorList>
            <person name="Stajich J.E."/>
            <person name="Amses K."/>
            <person name="Simmons R."/>
            <person name="Seto K."/>
            <person name="Myers J."/>
            <person name="Bonds A."/>
            <person name="Quandt C.A."/>
            <person name="Barry K."/>
            <person name="Liu P."/>
            <person name="Grigoriev I."/>
            <person name="Longcore J.E."/>
            <person name="James T.Y."/>
        </authorList>
    </citation>
    <scope>NUCLEOTIDE SEQUENCE</scope>
    <source>
        <strain evidence="3">JEL0476</strain>
    </source>
</reference>
<dbReference type="Gene3D" id="3.10.110.10">
    <property type="entry name" value="Ubiquitin Conjugating Enzyme"/>
    <property type="match status" value="1"/>
</dbReference>
<dbReference type="CDD" id="cd23812">
    <property type="entry name" value="UBCc_ScPEX4-like"/>
    <property type="match status" value="1"/>
</dbReference>
<dbReference type="Pfam" id="PF00179">
    <property type="entry name" value="UQ_con"/>
    <property type="match status" value="1"/>
</dbReference>
<dbReference type="GO" id="GO:0016874">
    <property type="term" value="F:ligase activity"/>
    <property type="evidence" value="ECO:0007669"/>
    <property type="project" value="UniProtKB-KW"/>
</dbReference>
<evidence type="ECO:0000256" key="1">
    <source>
        <dbReference type="ARBA" id="ARBA00022786"/>
    </source>
</evidence>
<evidence type="ECO:0000313" key="3">
    <source>
        <dbReference type="EMBL" id="KAJ3223818.1"/>
    </source>
</evidence>
<organism evidence="3 4">
    <name type="scientific">Clydaea vesicula</name>
    <dbReference type="NCBI Taxonomy" id="447962"/>
    <lineage>
        <taxon>Eukaryota</taxon>
        <taxon>Fungi</taxon>
        <taxon>Fungi incertae sedis</taxon>
        <taxon>Chytridiomycota</taxon>
        <taxon>Chytridiomycota incertae sedis</taxon>
        <taxon>Chytridiomycetes</taxon>
        <taxon>Lobulomycetales</taxon>
        <taxon>Lobulomycetaceae</taxon>
        <taxon>Clydaea</taxon>
    </lineage>
</organism>
<keyword evidence="4" id="KW-1185">Reference proteome</keyword>
<keyword evidence="3" id="KW-0436">Ligase</keyword>
<evidence type="ECO:0000259" key="2">
    <source>
        <dbReference type="PROSITE" id="PS50127"/>
    </source>
</evidence>
<dbReference type="AlphaFoldDB" id="A0AAD5U4A9"/>